<dbReference type="STRING" id="1449976.KALB_4872"/>
<sequence>MTTTIPATELEIVTRYLAQFTGIRSTLLRDGMTGPKLAISNVHRVWLDGVEHVQWTNGFGHDQWSRVEDGWVDVSTECVTHTVRIDQRPDYFMGCYTGNSRNTAYCTGCGWESDETFSGFMANRWAVEHEQANPAVTR</sequence>
<dbReference type="AlphaFoldDB" id="W5WJ98"/>
<dbReference type="HOGENOM" id="CLU_1852582_0_0_11"/>
<evidence type="ECO:0000313" key="1">
    <source>
        <dbReference type="EMBL" id="AHH98234.1"/>
    </source>
</evidence>
<proteinExistence type="predicted"/>
<gene>
    <name evidence="1" type="ORF">KALB_4872</name>
</gene>
<accession>W5WJ98</accession>
<dbReference type="KEGG" id="kal:KALB_4872"/>
<dbReference type="RefSeq" id="WP_025358263.1">
    <property type="nucleotide sequence ID" value="NZ_CP007155.1"/>
</dbReference>
<evidence type="ECO:0000313" key="2">
    <source>
        <dbReference type="Proteomes" id="UP000019225"/>
    </source>
</evidence>
<dbReference type="Proteomes" id="UP000019225">
    <property type="component" value="Chromosome"/>
</dbReference>
<dbReference type="EMBL" id="CP007155">
    <property type="protein sequence ID" value="AHH98234.1"/>
    <property type="molecule type" value="Genomic_DNA"/>
</dbReference>
<protein>
    <submittedName>
        <fullName evidence="1">Uncharacterized protein</fullName>
    </submittedName>
</protein>
<reference evidence="1 2" key="1">
    <citation type="journal article" date="2014" name="BMC Genomics">
        <title>Complete genome sequence of producer of the glycopeptide antibiotic Aculeximycin Kutzneria albida DSM 43870T, a representative of minor genus of Pseudonocardiaceae.</title>
        <authorList>
            <person name="Rebets Y."/>
            <person name="Tokovenko B."/>
            <person name="Lushchyk I."/>
            <person name="Ruckert C."/>
            <person name="Zaburannyi N."/>
            <person name="Bechthold A."/>
            <person name="Kalinowski J."/>
            <person name="Luzhetskyy A."/>
        </authorList>
    </citation>
    <scope>NUCLEOTIDE SEQUENCE [LARGE SCALE GENOMIC DNA]</scope>
    <source>
        <strain evidence="1">DSM 43870</strain>
    </source>
</reference>
<organism evidence="1 2">
    <name type="scientific">Kutzneria albida DSM 43870</name>
    <dbReference type="NCBI Taxonomy" id="1449976"/>
    <lineage>
        <taxon>Bacteria</taxon>
        <taxon>Bacillati</taxon>
        <taxon>Actinomycetota</taxon>
        <taxon>Actinomycetes</taxon>
        <taxon>Pseudonocardiales</taxon>
        <taxon>Pseudonocardiaceae</taxon>
        <taxon>Kutzneria</taxon>
    </lineage>
</organism>
<name>W5WJ98_9PSEU</name>
<keyword evidence="2" id="KW-1185">Reference proteome</keyword>